<evidence type="ECO:0000259" key="7">
    <source>
        <dbReference type="PROSITE" id="PS51715"/>
    </source>
</evidence>
<dbReference type="GO" id="GO:0003924">
    <property type="term" value="F:GTPase activity"/>
    <property type="evidence" value="ECO:0007669"/>
    <property type="project" value="InterPro"/>
</dbReference>
<accession>B8B7V0</accession>
<comment type="similarity">
    <text evidence="4">Belongs to the TRAFAC class dynamin-like GTPase superfamily. GB1/RHD3 GTPase family.</text>
</comment>
<dbReference type="Pfam" id="PF02841">
    <property type="entry name" value="GBP_C"/>
    <property type="match status" value="1"/>
</dbReference>
<dbReference type="PROSITE" id="PS51715">
    <property type="entry name" value="G_GB1_RHD3"/>
    <property type="match status" value="1"/>
</dbReference>
<dbReference type="SUPFAM" id="SSF48340">
    <property type="entry name" value="Interferon-induced guanylate-binding protein 1 (GBP1), C-terminal domain"/>
    <property type="match status" value="1"/>
</dbReference>
<dbReference type="PANTHER" id="PTHR10751">
    <property type="entry name" value="GUANYLATE BINDING PROTEIN"/>
    <property type="match status" value="1"/>
</dbReference>
<keyword evidence="5" id="KW-0812">Transmembrane</keyword>
<keyword evidence="9" id="KW-1185">Reference proteome</keyword>
<evidence type="ECO:0000256" key="5">
    <source>
        <dbReference type="SAM" id="Phobius"/>
    </source>
</evidence>
<keyword evidence="5" id="KW-0472">Membrane</keyword>
<feature type="chain" id="PRO_5002867959" description="GB1/RHD3-type G domain-containing protein" evidence="6">
    <location>
        <begin position="23"/>
        <end position="560"/>
    </location>
</feature>
<keyword evidence="3" id="KW-0342">GTP-binding</keyword>
<dbReference type="InterPro" id="IPR030386">
    <property type="entry name" value="G_GB1_RHD3_dom"/>
</dbReference>
<dbReference type="InterPro" id="IPR036543">
    <property type="entry name" value="Guanylate-bd_C_sf"/>
</dbReference>
<dbReference type="SUPFAM" id="SSF52540">
    <property type="entry name" value="P-loop containing nucleoside triphosphate hydrolases"/>
    <property type="match status" value="1"/>
</dbReference>
<dbReference type="AlphaFoldDB" id="B8B7V0"/>
<dbReference type="GO" id="GO:0005525">
    <property type="term" value="F:GTP binding"/>
    <property type="evidence" value="ECO:0007669"/>
    <property type="project" value="UniProtKB-KW"/>
</dbReference>
<sequence>MGWRSRASAVAVLWMLAAVVAAAALDPDQDELERAFPIVEPDHGHTKLRLAKEGLEAIKRIETPIAAVAVIGPYRSGKSFLLNQLLSLTCNKGFGVGHMRDTKTKGIWVWGTPIELDVNGSKVSVLYLDTEGFESIGKSNVYDDRIFALATVLSSILIYNLPETIREADISRLSFAVEIAEEFYGRVKGQDVAFEPAKLLWLIQRDFLQGKSVQQMVDEALQRVPNNNGDKYIDEVNRIRDSLAFMGDNSTAFSLPQGRTLNGKEFVSFLRQILEALNKGEIPSTGSLVEVFNKAILERCLKLYNERMERVGLPVSVDKLQLIHNLAEDEARKLFDKQHFGKHHTTRSILKLDEEMRKVFGNFGFANEYQSSKLCEAKFSECEDKMEHLQSLKLPSMAKFNAGFLRCNQSFEMECVGPAKESYERRMSKMLARSRALFIKEYNNKLFNWLVTFSLVMIVIARFVIKFFLLEVAAWVIFIFLETYTRLFWSSELLYYNPIWHMIVSSWETIVYNPVLDIDRQVSSLCEVHNMNETNRKIIASFVQRFLRKLQSPKNRLIQG</sequence>
<dbReference type="HOGENOM" id="CLU_024543_0_0_1"/>
<keyword evidence="6" id="KW-0732">Signal</keyword>
<evidence type="ECO:0000256" key="2">
    <source>
        <dbReference type="ARBA" id="ARBA00022801"/>
    </source>
</evidence>
<organism evidence="8 9">
    <name type="scientific">Oryza sativa subsp. indica</name>
    <name type="common">Rice</name>
    <dbReference type="NCBI Taxonomy" id="39946"/>
    <lineage>
        <taxon>Eukaryota</taxon>
        <taxon>Viridiplantae</taxon>
        <taxon>Streptophyta</taxon>
        <taxon>Embryophyta</taxon>
        <taxon>Tracheophyta</taxon>
        <taxon>Spermatophyta</taxon>
        <taxon>Magnoliopsida</taxon>
        <taxon>Liliopsida</taxon>
        <taxon>Poales</taxon>
        <taxon>Poaceae</taxon>
        <taxon>BOP clade</taxon>
        <taxon>Oryzoideae</taxon>
        <taxon>Oryzeae</taxon>
        <taxon>Oryzinae</taxon>
        <taxon>Oryza</taxon>
        <taxon>Oryza sativa</taxon>
    </lineage>
</organism>
<dbReference type="EMBL" id="CM000132">
    <property type="protein sequence ID" value="EEC81617.1"/>
    <property type="molecule type" value="Genomic_DNA"/>
</dbReference>
<dbReference type="InterPro" id="IPR003191">
    <property type="entry name" value="Guanylate-bd/ATL_C"/>
</dbReference>
<dbReference type="OMA" id="LCDMDDQ"/>
<dbReference type="FunFam" id="3.40.50.300:FF:001063">
    <property type="entry name" value="Guanylate-binding family protein"/>
    <property type="match status" value="1"/>
</dbReference>
<feature type="domain" description="GB1/RHD3-type G" evidence="7">
    <location>
        <begin position="62"/>
        <end position="175"/>
    </location>
</feature>
<evidence type="ECO:0000256" key="4">
    <source>
        <dbReference type="PROSITE-ProRule" id="PRU01052"/>
    </source>
</evidence>
<dbReference type="InterPro" id="IPR027417">
    <property type="entry name" value="P-loop_NTPase"/>
</dbReference>
<dbReference type="Gramene" id="BGIOSGA025265-TA">
    <property type="protein sequence ID" value="BGIOSGA025265-PA"/>
    <property type="gene ID" value="BGIOSGA025265"/>
</dbReference>
<feature type="transmembrane region" description="Helical" evidence="5">
    <location>
        <begin position="472"/>
        <end position="489"/>
    </location>
</feature>
<dbReference type="STRING" id="39946.B8B7V0"/>
<feature type="signal peptide" evidence="6">
    <location>
        <begin position="1"/>
        <end position="22"/>
    </location>
</feature>
<keyword evidence="1" id="KW-0547">Nucleotide-binding</keyword>
<evidence type="ECO:0000313" key="9">
    <source>
        <dbReference type="Proteomes" id="UP000007015"/>
    </source>
</evidence>
<dbReference type="Gene3D" id="3.40.50.300">
    <property type="entry name" value="P-loop containing nucleotide triphosphate hydrolases"/>
    <property type="match status" value="1"/>
</dbReference>
<keyword evidence="5" id="KW-1133">Transmembrane helix</keyword>
<feature type="transmembrane region" description="Helical" evidence="5">
    <location>
        <begin position="446"/>
        <end position="465"/>
    </location>
</feature>
<dbReference type="InterPro" id="IPR015894">
    <property type="entry name" value="Guanylate-bd_N"/>
</dbReference>
<evidence type="ECO:0000256" key="1">
    <source>
        <dbReference type="ARBA" id="ARBA00022741"/>
    </source>
</evidence>
<proteinExistence type="inferred from homology"/>
<protein>
    <recommendedName>
        <fullName evidence="7">GB1/RHD3-type G domain-containing protein</fullName>
    </recommendedName>
</protein>
<dbReference type="Proteomes" id="UP000007015">
    <property type="component" value="Chromosome 7"/>
</dbReference>
<dbReference type="Pfam" id="PF02263">
    <property type="entry name" value="GBP"/>
    <property type="match status" value="1"/>
</dbReference>
<gene>
    <name evidence="8" type="ORF">OsI_25132</name>
</gene>
<evidence type="ECO:0000256" key="3">
    <source>
        <dbReference type="ARBA" id="ARBA00023134"/>
    </source>
</evidence>
<dbReference type="CDD" id="cd01851">
    <property type="entry name" value="GBP"/>
    <property type="match status" value="1"/>
</dbReference>
<evidence type="ECO:0000313" key="8">
    <source>
        <dbReference type="EMBL" id="EEC81617.1"/>
    </source>
</evidence>
<name>B8B7V0_ORYSI</name>
<evidence type="ECO:0000256" key="6">
    <source>
        <dbReference type="SAM" id="SignalP"/>
    </source>
</evidence>
<keyword evidence="2" id="KW-0378">Hydrolase</keyword>
<reference evidence="8 9" key="1">
    <citation type="journal article" date="2005" name="PLoS Biol.">
        <title>The genomes of Oryza sativa: a history of duplications.</title>
        <authorList>
            <person name="Yu J."/>
            <person name="Wang J."/>
            <person name="Lin W."/>
            <person name="Li S."/>
            <person name="Li H."/>
            <person name="Zhou J."/>
            <person name="Ni P."/>
            <person name="Dong W."/>
            <person name="Hu S."/>
            <person name="Zeng C."/>
            <person name="Zhang J."/>
            <person name="Zhang Y."/>
            <person name="Li R."/>
            <person name="Xu Z."/>
            <person name="Li S."/>
            <person name="Li X."/>
            <person name="Zheng H."/>
            <person name="Cong L."/>
            <person name="Lin L."/>
            <person name="Yin J."/>
            <person name="Geng J."/>
            <person name="Li G."/>
            <person name="Shi J."/>
            <person name="Liu J."/>
            <person name="Lv H."/>
            <person name="Li J."/>
            <person name="Wang J."/>
            <person name="Deng Y."/>
            <person name="Ran L."/>
            <person name="Shi X."/>
            <person name="Wang X."/>
            <person name="Wu Q."/>
            <person name="Li C."/>
            <person name="Ren X."/>
            <person name="Wang J."/>
            <person name="Wang X."/>
            <person name="Li D."/>
            <person name="Liu D."/>
            <person name="Zhang X."/>
            <person name="Ji Z."/>
            <person name="Zhao W."/>
            <person name="Sun Y."/>
            <person name="Zhang Z."/>
            <person name="Bao J."/>
            <person name="Han Y."/>
            <person name="Dong L."/>
            <person name="Ji J."/>
            <person name="Chen P."/>
            <person name="Wu S."/>
            <person name="Liu J."/>
            <person name="Xiao Y."/>
            <person name="Bu D."/>
            <person name="Tan J."/>
            <person name="Yang L."/>
            <person name="Ye C."/>
            <person name="Zhang J."/>
            <person name="Xu J."/>
            <person name="Zhou Y."/>
            <person name="Yu Y."/>
            <person name="Zhang B."/>
            <person name="Zhuang S."/>
            <person name="Wei H."/>
            <person name="Liu B."/>
            <person name="Lei M."/>
            <person name="Yu H."/>
            <person name="Li Y."/>
            <person name="Xu H."/>
            <person name="Wei S."/>
            <person name="He X."/>
            <person name="Fang L."/>
            <person name="Zhang Z."/>
            <person name="Zhang Y."/>
            <person name="Huang X."/>
            <person name="Su Z."/>
            <person name="Tong W."/>
            <person name="Li J."/>
            <person name="Tong Z."/>
            <person name="Li S."/>
            <person name="Ye J."/>
            <person name="Wang L."/>
            <person name="Fang L."/>
            <person name="Lei T."/>
            <person name="Chen C."/>
            <person name="Chen H."/>
            <person name="Xu Z."/>
            <person name="Li H."/>
            <person name="Huang H."/>
            <person name="Zhang F."/>
            <person name="Xu H."/>
            <person name="Li N."/>
            <person name="Zhao C."/>
            <person name="Li S."/>
            <person name="Dong L."/>
            <person name="Huang Y."/>
            <person name="Li L."/>
            <person name="Xi Y."/>
            <person name="Qi Q."/>
            <person name="Li W."/>
            <person name="Zhang B."/>
            <person name="Hu W."/>
            <person name="Zhang Y."/>
            <person name="Tian X."/>
            <person name="Jiao Y."/>
            <person name="Liang X."/>
            <person name="Jin J."/>
            <person name="Gao L."/>
            <person name="Zheng W."/>
            <person name="Hao B."/>
            <person name="Liu S."/>
            <person name="Wang W."/>
            <person name="Yuan L."/>
            <person name="Cao M."/>
            <person name="McDermott J."/>
            <person name="Samudrala R."/>
            <person name="Wang J."/>
            <person name="Wong G.K."/>
            <person name="Yang H."/>
        </authorList>
    </citation>
    <scope>NUCLEOTIDE SEQUENCE [LARGE SCALE GENOMIC DNA]</scope>
    <source>
        <strain evidence="9">cv. 93-11</strain>
    </source>
</reference>